<reference evidence="2" key="1">
    <citation type="submission" date="2017-01" db="EMBL/GenBank/DDBJ databases">
        <authorList>
            <person name="Wang Y."/>
            <person name="White M."/>
            <person name="Kvist S."/>
            <person name="Moncalvo J.-M."/>
        </authorList>
    </citation>
    <scope>NUCLEOTIDE SEQUENCE [LARGE SCALE GENOMIC DNA]</scope>
    <source>
        <strain evidence="2">COL-18-3</strain>
    </source>
</reference>
<proteinExistence type="predicted"/>
<evidence type="ECO:0000313" key="2">
    <source>
        <dbReference type="Proteomes" id="UP000188320"/>
    </source>
</evidence>
<keyword evidence="2" id="KW-1185">Reference proteome</keyword>
<organism evidence="1 2">
    <name type="scientific">Zancudomyces culisetae</name>
    <name type="common">Gut fungus</name>
    <name type="synonym">Smittium culisetae</name>
    <dbReference type="NCBI Taxonomy" id="1213189"/>
    <lineage>
        <taxon>Eukaryota</taxon>
        <taxon>Fungi</taxon>
        <taxon>Fungi incertae sedis</taxon>
        <taxon>Zoopagomycota</taxon>
        <taxon>Kickxellomycotina</taxon>
        <taxon>Harpellomycetes</taxon>
        <taxon>Harpellales</taxon>
        <taxon>Legeriomycetaceae</taxon>
        <taxon>Zancudomyces</taxon>
    </lineage>
</organism>
<protein>
    <submittedName>
        <fullName evidence="1">Uncharacterized protein</fullName>
    </submittedName>
</protein>
<evidence type="ECO:0000313" key="1">
    <source>
        <dbReference type="EMBL" id="OMH81103.1"/>
    </source>
</evidence>
<accession>A0A1R1PJJ6</accession>
<comment type="caution">
    <text evidence="1">The sequence shown here is derived from an EMBL/GenBank/DDBJ whole genome shotgun (WGS) entry which is preliminary data.</text>
</comment>
<sequence length="167" mass="17689">MVSSNTCCCESFPSPLSLPSTIQPPPLPCILAARTPHCLLKNSLSYLHPANSCVPLNTPALSPAPILHSTDILPSYYYCCSCMDMHISPSTLTPGCTACTVYNCATPTLPPSLVLPRTLPALPSVTPPTTLLESPQVVLAPHIPASNRNISAPLSPHLLLYTPLLPL</sequence>
<gene>
    <name evidence="1" type="ORF">AX774_g5448</name>
</gene>
<dbReference type="EMBL" id="LSSK01000975">
    <property type="protein sequence ID" value="OMH81103.1"/>
    <property type="molecule type" value="Genomic_DNA"/>
</dbReference>
<dbReference type="Proteomes" id="UP000188320">
    <property type="component" value="Unassembled WGS sequence"/>
</dbReference>
<dbReference type="AlphaFoldDB" id="A0A1R1PJJ6"/>
<name>A0A1R1PJJ6_ZANCU</name>